<accession>A0A409XXD6</accession>
<keyword evidence="2" id="KW-0378">Hydrolase</keyword>
<dbReference type="NCBIfam" id="TIGR01428">
    <property type="entry name" value="HAD_type_II"/>
    <property type="match status" value="1"/>
</dbReference>
<comment type="caution">
    <text evidence="3">The sequence shown here is derived from an EMBL/GenBank/DDBJ whole genome shotgun (WGS) entry which is preliminary data.</text>
</comment>
<proteinExistence type="inferred from homology"/>
<evidence type="ECO:0008006" key="5">
    <source>
        <dbReference type="Google" id="ProtNLM"/>
    </source>
</evidence>
<dbReference type="Gene3D" id="1.10.150.240">
    <property type="entry name" value="Putative phosphatase, domain 2"/>
    <property type="match status" value="1"/>
</dbReference>
<dbReference type="GO" id="GO:0019120">
    <property type="term" value="F:hydrolase activity, acting on acid halide bonds, in C-halide compounds"/>
    <property type="evidence" value="ECO:0007669"/>
    <property type="project" value="InterPro"/>
</dbReference>
<dbReference type="PRINTS" id="PR00413">
    <property type="entry name" value="HADHALOGNASE"/>
</dbReference>
<dbReference type="PANTHER" id="PTHR43316:SF3">
    <property type="entry name" value="HALOACID DEHALOGENASE, TYPE II (AFU_ORTHOLOGUE AFUA_2G07750)-RELATED"/>
    <property type="match status" value="1"/>
</dbReference>
<dbReference type="OrthoDB" id="2363873at2759"/>
<evidence type="ECO:0000256" key="2">
    <source>
        <dbReference type="ARBA" id="ARBA00022801"/>
    </source>
</evidence>
<dbReference type="STRING" id="231916.A0A409XXD6"/>
<dbReference type="InterPro" id="IPR051540">
    <property type="entry name" value="S-2-haloacid_dehalogenase"/>
</dbReference>
<evidence type="ECO:0000313" key="4">
    <source>
        <dbReference type="Proteomes" id="UP000284706"/>
    </source>
</evidence>
<dbReference type="InterPro" id="IPR023198">
    <property type="entry name" value="PGP-like_dom2"/>
</dbReference>
<protein>
    <recommendedName>
        <fullName evidence="5">Haloacid dehalogenase</fullName>
    </recommendedName>
</protein>
<organism evidence="3 4">
    <name type="scientific">Gymnopilus dilepis</name>
    <dbReference type="NCBI Taxonomy" id="231916"/>
    <lineage>
        <taxon>Eukaryota</taxon>
        <taxon>Fungi</taxon>
        <taxon>Dikarya</taxon>
        <taxon>Basidiomycota</taxon>
        <taxon>Agaricomycotina</taxon>
        <taxon>Agaricomycetes</taxon>
        <taxon>Agaricomycetidae</taxon>
        <taxon>Agaricales</taxon>
        <taxon>Agaricineae</taxon>
        <taxon>Hymenogastraceae</taxon>
        <taxon>Gymnopilus</taxon>
    </lineage>
</organism>
<comment type="similarity">
    <text evidence="1">Belongs to the HAD-like hydrolase superfamily. S-2-haloalkanoic acid dehalogenase family.</text>
</comment>
<dbReference type="SFLD" id="SFLDG01129">
    <property type="entry name" value="C1.5:_HAD__Beta-PGM__Phosphata"/>
    <property type="match status" value="1"/>
</dbReference>
<evidence type="ECO:0000313" key="3">
    <source>
        <dbReference type="EMBL" id="PPQ95406.1"/>
    </source>
</evidence>
<dbReference type="SFLD" id="SFLDS00003">
    <property type="entry name" value="Haloacid_Dehalogenase"/>
    <property type="match status" value="1"/>
</dbReference>
<dbReference type="InParanoid" id="A0A409XXD6"/>
<dbReference type="InterPro" id="IPR006439">
    <property type="entry name" value="HAD-SF_hydro_IA"/>
</dbReference>
<dbReference type="Gene3D" id="3.40.50.1000">
    <property type="entry name" value="HAD superfamily/HAD-like"/>
    <property type="match status" value="1"/>
</dbReference>
<dbReference type="InterPro" id="IPR036412">
    <property type="entry name" value="HAD-like_sf"/>
</dbReference>
<dbReference type="EMBL" id="NHYE01001427">
    <property type="protein sequence ID" value="PPQ95406.1"/>
    <property type="molecule type" value="Genomic_DNA"/>
</dbReference>
<dbReference type="GO" id="GO:0016791">
    <property type="term" value="F:phosphatase activity"/>
    <property type="evidence" value="ECO:0007669"/>
    <property type="project" value="UniProtKB-ARBA"/>
</dbReference>
<sequence>MPQTQIRALLFDVFGTVVDWRSSVSAELEALGKKTGAPPDTDWIQFAEEWRAGYMKNTFVFRISRIVAEGGQGPSSVDVMHRQILDGLLKSPEWAHLGKLWDEDTRQNLNLAWHRLNGWPDTVEGLHALKKQVIIATLSNGNVRLLVDMAKHAGLPWDTVFSTELFDTFKPNPKAYQSAMRHLSLPPENCAMVAAHIYDLQAAAKNGMKTVYVHRPLEDDGPLKAVGGVKTKAEGGEVDYVVHSFVELAEIFSKGN</sequence>
<keyword evidence="4" id="KW-1185">Reference proteome</keyword>
<reference evidence="3 4" key="1">
    <citation type="journal article" date="2018" name="Evol. Lett.">
        <title>Horizontal gene cluster transfer increased hallucinogenic mushroom diversity.</title>
        <authorList>
            <person name="Reynolds H.T."/>
            <person name="Vijayakumar V."/>
            <person name="Gluck-Thaler E."/>
            <person name="Korotkin H.B."/>
            <person name="Matheny P.B."/>
            <person name="Slot J.C."/>
        </authorList>
    </citation>
    <scope>NUCLEOTIDE SEQUENCE [LARGE SCALE GENOMIC DNA]</scope>
    <source>
        <strain evidence="3 4">SRW20</strain>
    </source>
</reference>
<name>A0A409XXD6_9AGAR</name>
<dbReference type="PANTHER" id="PTHR43316">
    <property type="entry name" value="HYDROLASE, HALOACID DELAHOGENASE-RELATED"/>
    <property type="match status" value="1"/>
</dbReference>
<dbReference type="InterPro" id="IPR023214">
    <property type="entry name" value="HAD_sf"/>
</dbReference>
<dbReference type="InterPro" id="IPR006328">
    <property type="entry name" value="2-HAD"/>
</dbReference>
<dbReference type="AlphaFoldDB" id="A0A409XXD6"/>
<gene>
    <name evidence="3" type="ORF">CVT26_008252</name>
</gene>
<dbReference type="Proteomes" id="UP000284706">
    <property type="component" value="Unassembled WGS sequence"/>
</dbReference>
<dbReference type="SUPFAM" id="SSF56784">
    <property type="entry name" value="HAD-like"/>
    <property type="match status" value="1"/>
</dbReference>
<dbReference type="Pfam" id="PF00702">
    <property type="entry name" value="Hydrolase"/>
    <property type="match status" value="1"/>
</dbReference>
<dbReference type="NCBIfam" id="TIGR01493">
    <property type="entry name" value="HAD-SF-IA-v2"/>
    <property type="match status" value="1"/>
</dbReference>
<evidence type="ECO:0000256" key="1">
    <source>
        <dbReference type="ARBA" id="ARBA00008106"/>
    </source>
</evidence>